<feature type="domain" description="DUF4367" evidence="2">
    <location>
        <begin position="122"/>
        <end position="222"/>
    </location>
</feature>
<dbReference type="Proteomes" id="UP000236311">
    <property type="component" value="Unassembled WGS sequence"/>
</dbReference>
<sequence>MRHMEVTDKWLYKYMPAVDEAMIRELEDSTDYTYQFSARFERKMKRLMWKEAHPWLTSAYRQLKRAAVLGICVVASILMLSLSVEGNRIKFFKTVSTILEKEGAVLYTYFTDEQEREFQAREPGYLPEGYRETERQMSDIRMFLIYENDNGEMITWEQWLASTGTSIGMDTEYDAQITKEVNGKSVVICSYSEGDKYAYCEYKESVFILTADDLSVDEICKMFMFTEYQ</sequence>
<gene>
    <name evidence="3" type="ORF">AMURIS_03901</name>
</gene>
<keyword evidence="1" id="KW-1133">Transmembrane helix</keyword>
<keyword evidence="1" id="KW-0472">Membrane</keyword>
<dbReference type="Pfam" id="PF14285">
    <property type="entry name" value="DUF4367"/>
    <property type="match status" value="1"/>
</dbReference>
<evidence type="ECO:0000256" key="1">
    <source>
        <dbReference type="SAM" id="Phobius"/>
    </source>
</evidence>
<reference evidence="3 4" key="1">
    <citation type="submission" date="2018-01" db="EMBL/GenBank/DDBJ databases">
        <authorList>
            <person name="Gaut B.S."/>
            <person name="Morton B.R."/>
            <person name="Clegg M.T."/>
            <person name="Duvall M.R."/>
        </authorList>
    </citation>
    <scope>NUCLEOTIDE SEQUENCE [LARGE SCALE GENOMIC DNA]</scope>
    <source>
        <strain evidence="3">GP69</strain>
    </source>
</reference>
<evidence type="ECO:0000313" key="3">
    <source>
        <dbReference type="EMBL" id="SOY31166.1"/>
    </source>
</evidence>
<keyword evidence="1" id="KW-0812">Transmembrane</keyword>
<evidence type="ECO:0000313" key="4">
    <source>
        <dbReference type="Proteomes" id="UP000236311"/>
    </source>
</evidence>
<keyword evidence="4" id="KW-1185">Reference proteome</keyword>
<dbReference type="InterPro" id="IPR025377">
    <property type="entry name" value="DUF4367"/>
</dbReference>
<dbReference type="RefSeq" id="WP_172455201.1">
    <property type="nucleotide sequence ID" value="NZ_CANRXC010000018.1"/>
</dbReference>
<dbReference type="EMBL" id="OFSM01000022">
    <property type="protein sequence ID" value="SOY31166.1"/>
    <property type="molecule type" value="Genomic_DNA"/>
</dbReference>
<protein>
    <recommendedName>
        <fullName evidence="2">DUF4367 domain-containing protein</fullName>
    </recommendedName>
</protein>
<feature type="transmembrane region" description="Helical" evidence="1">
    <location>
        <begin position="66"/>
        <end position="84"/>
    </location>
</feature>
<organism evidence="3 4">
    <name type="scientific">Acetatifactor muris</name>
    <dbReference type="NCBI Taxonomy" id="879566"/>
    <lineage>
        <taxon>Bacteria</taxon>
        <taxon>Bacillati</taxon>
        <taxon>Bacillota</taxon>
        <taxon>Clostridia</taxon>
        <taxon>Lachnospirales</taxon>
        <taxon>Lachnospiraceae</taxon>
        <taxon>Acetatifactor</taxon>
    </lineage>
</organism>
<accession>A0A2K4ZL81</accession>
<dbReference type="AlphaFoldDB" id="A0A2K4ZL81"/>
<name>A0A2K4ZL81_9FIRM</name>
<evidence type="ECO:0000259" key="2">
    <source>
        <dbReference type="Pfam" id="PF14285"/>
    </source>
</evidence>
<proteinExistence type="predicted"/>